<gene>
    <name evidence="3" type="ORF">N801_17225</name>
</gene>
<dbReference type="Pfam" id="PF02951">
    <property type="entry name" value="GSH-S_N"/>
    <property type="match status" value="1"/>
</dbReference>
<dbReference type="GO" id="GO:0005737">
    <property type="term" value="C:cytoplasm"/>
    <property type="evidence" value="ECO:0007669"/>
    <property type="project" value="TreeGrafter"/>
</dbReference>
<evidence type="ECO:0000259" key="2">
    <source>
        <dbReference type="PROSITE" id="PS50975"/>
    </source>
</evidence>
<dbReference type="PANTHER" id="PTHR21621:SF4">
    <property type="entry name" value="GLUTATHIONE SYNTHETASE"/>
    <property type="match status" value="1"/>
</dbReference>
<dbReference type="InterPro" id="IPR016185">
    <property type="entry name" value="PreATP-grasp_dom_sf"/>
</dbReference>
<protein>
    <submittedName>
        <fullName evidence="3">Glutathione synthetase</fullName>
    </submittedName>
</protein>
<keyword evidence="1" id="KW-0547">Nucleotide-binding</keyword>
<feature type="domain" description="ATP-grasp" evidence="2">
    <location>
        <begin position="136"/>
        <end position="327"/>
    </location>
</feature>
<dbReference type="GO" id="GO:0004363">
    <property type="term" value="F:glutathione synthase activity"/>
    <property type="evidence" value="ECO:0007669"/>
    <property type="project" value="InterPro"/>
</dbReference>
<dbReference type="EMBL" id="AVPL01000005">
    <property type="protein sequence ID" value="KGN42403.1"/>
    <property type="molecule type" value="Genomic_DNA"/>
</dbReference>
<name>A0A0A0JZ09_9MICO</name>
<keyword evidence="4" id="KW-1185">Reference proteome</keyword>
<dbReference type="InterPro" id="IPR004215">
    <property type="entry name" value="GSHS_N"/>
</dbReference>
<sequence length="348" mass="37563">MKIGFVVNDVMSESPLYTTTRLAMAATQMGHEAFLMGIGDFAYEPDGSLTARVRAGGKGKSYRSLERFLGDVQKPDVEERLPLGEFDVVMLRNDPADDAEARPWANTAAVAFGELFAGSGVLVVNDPTNLAQALSKAYFQHFPEAVRPQTLISRDEDRIAGFISDLGGRAVLKPLQGSGGSGVFLVNSEESPNLSQIIEAIARDGYVVAQEYLPAASDGDVRMFVMNGRPLEVDGRIAAFRRKSSSEDLRSNMSAGGKASKVAVTDEMLELVEAVRPKLVADGMFLVGLDIVGDKLMEVNVFSPGGLGSCQSLYGHDYATPIIADLEHKVGIKRHYPDEMSNLRLATL</sequence>
<reference evidence="3 4" key="1">
    <citation type="submission" date="2013-08" db="EMBL/GenBank/DDBJ databases">
        <title>The genome sequence of Knoellia aerolata.</title>
        <authorList>
            <person name="Zhu W."/>
            <person name="Wang G."/>
        </authorList>
    </citation>
    <scope>NUCLEOTIDE SEQUENCE [LARGE SCALE GENOMIC DNA]</scope>
    <source>
        <strain evidence="3 4">DSM 18566</strain>
    </source>
</reference>
<proteinExistence type="predicted"/>
<dbReference type="eggNOG" id="COG0189">
    <property type="taxonomic scope" value="Bacteria"/>
</dbReference>
<dbReference type="AlphaFoldDB" id="A0A0A0JZ09"/>
<dbReference type="STRING" id="1385519.N801_17225"/>
<dbReference type="InterPro" id="IPR004218">
    <property type="entry name" value="GSHS_ATP-bd"/>
</dbReference>
<organism evidence="3 4">
    <name type="scientific">Knoellia aerolata DSM 18566</name>
    <dbReference type="NCBI Taxonomy" id="1385519"/>
    <lineage>
        <taxon>Bacteria</taxon>
        <taxon>Bacillati</taxon>
        <taxon>Actinomycetota</taxon>
        <taxon>Actinomycetes</taxon>
        <taxon>Micrococcales</taxon>
        <taxon>Intrasporangiaceae</taxon>
        <taxon>Knoellia</taxon>
    </lineage>
</organism>
<keyword evidence="1" id="KW-0067">ATP-binding</keyword>
<evidence type="ECO:0000313" key="3">
    <source>
        <dbReference type="EMBL" id="KGN42403.1"/>
    </source>
</evidence>
<dbReference type="PROSITE" id="PS50975">
    <property type="entry name" value="ATP_GRASP"/>
    <property type="match status" value="1"/>
</dbReference>
<dbReference type="Gene3D" id="3.30.1490.20">
    <property type="entry name" value="ATP-grasp fold, A domain"/>
    <property type="match status" value="1"/>
</dbReference>
<dbReference type="RefSeq" id="WP_035933024.1">
    <property type="nucleotide sequence ID" value="NZ_AVPL01000005.1"/>
</dbReference>
<dbReference type="GO" id="GO:0046872">
    <property type="term" value="F:metal ion binding"/>
    <property type="evidence" value="ECO:0007669"/>
    <property type="project" value="InterPro"/>
</dbReference>
<dbReference type="SUPFAM" id="SSF56059">
    <property type="entry name" value="Glutathione synthetase ATP-binding domain-like"/>
    <property type="match status" value="1"/>
</dbReference>
<dbReference type="Pfam" id="PF02955">
    <property type="entry name" value="GSH-S_ATP"/>
    <property type="match status" value="1"/>
</dbReference>
<dbReference type="InterPro" id="IPR013815">
    <property type="entry name" value="ATP_grasp_subdomain_1"/>
</dbReference>
<dbReference type="GO" id="GO:0005524">
    <property type="term" value="F:ATP binding"/>
    <property type="evidence" value="ECO:0007669"/>
    <property type="project" value="UniProtKB-UniRule"/>
</dbReference>
<dbReference type="Gene3D" id="3.40.50.20">
    <property type="match status" value="1"/>
</dbReference>
<evidence type="ECO:0000313" key="4">
    <source>
        <dbReference type="Proteomes" id="UP000030013"/>
    </source>
</evidence>
<evidence type="ECO:0000256" key="1">
    <source>
        <dbReference type="PROSITE-ProRule" id="PRU00409"/>
    </source>
</evidence>
<dbReference type="Gene3D" id="3.30.470.20">
    <property type="entry name" value="ATP-grasp fold, B domain"/>
    <property type="match status" value="1"/>
</dbReference>
<dbReference type="Proteomes" id="UP000030013">
    <property type="component" value="Unassembled WGS sequence"/>
</dbReference>
<comment type="caution">
    <text evidence="3">The sequence shown here is derived from an EMBL/GenBank/DDBJ whole genome shotgun (WGS) entry which is preliminary data.</text>
</comment>
<dbReference type="SUPFAM" id="SSF52440">
    <property type="entry name" value="PreATP-grasp domain"/>
    <property type="match status" value="1"/>
</dbReference>
<accession>A0A0A0JZ09</accession>
<dbReference type="PANTHER" id="PTHR21621">
    <property type="entry name" value="RIBOSOMAL PROTEIN S6 MODIFICATION PROTEIN"/>
    <property type="match status" value="1"/>
</dbReference>
<dbReference type="InterPro" id="IPR011761">
    <property type="entry name" value="ATP-grasp"/>
</dbReference>
<dbReference type="NCBIfam" id="NF009110">
    <property type="entry name" value="PRK12458.1"/>
    <property type="match status" value="1"/>
</dbReference>
<dbReference type="OrthoDB" id="9785415at2"/>